<dbReference type="GO" id="GO:0019156">
    <property type="term" value="F:isoamylase activity"/>
    <property type="evidence" value="ECO:0007669"/>
    <property type="project" value="EnsemblPlants"/>
</dbReference>
<dbReference type="GO" id="GO:0009507">
    <property type="term" value="C:chloroplast"/>
    <property type="evidence" value="ECO:0007669"/>
    <property type="project" value="UniProtKB-SubCell"/>
</dbReference>
<dbReference type="Pfam" id="PF00128">
    <property type="entry name" value="Alpha-amylase"/>
    <property type="match status" value="1"/>
</dbReference>
<comment type="caution">
    <text evidence="7">The sequence shown here is derived from an EMBL/GenBank/DDBJ whole genome shotgun (WGS) entry which is preliminary data.</text>
</comment>
<comment type="similarity">
    <text evidence="2">Belongs to the glycosyl hydrolase 13 family.</text>
</comment>
<evidence type="ECO:0000256" key="5">
    <source>
        <dbReference type="ARBA" id="ARBA00022946"/>
    </source>
</evidence>
<dbReference type="InterPro" id="IPR048650">
    <property type="entry name" value="ISOA1-3-like_C"/>
</dbReference>
<keyword evidence="3" id="KW-0150">Chloroplast</keyword>
<dbReference type="Pfam" id="PF21156">
    <property type="entry name" value="ISOA1-3_C"/>
    <property type="match status" value="1"/>
</dbReference>
<dbReference type="AlphaFoldDB" id="A0A7J6E8U0"/>
<dbReference type="InterPro" id="IPR013780">
    <property type="entry name" value="Glyco_hydro_b"/>
</dbReference>
<evidence type="ECO:0000256" key="2">
    <source>
        <dbReference type="ARBA" id="ARBA00008061"/>
    </source>
</evidence>
<accession>A0A7J6E8U0</accession>
<dbReference type="GO" id="GO:0005983">
    <property type="term" value="P:starch catabolic process"/>
    <property type="evidence" value="ECO:0007669"/>
    <property type="project" value="EnsemblPlants"/>
</dbReference>
<sequence length="881" mass="99221">MASLFPSATIYYGCVNCGAPKSSKLQNASVILCRDTVMNTFVKMDGEKVLFYGQSIPNFRNHFSRNTNLEVNATSRMSIPFKQRFSTKTEAEELDKASTYLFRAEVDGLVKVIVKKKSVNCAVRIEVSSLQLSNSDDTLILYWGIFRGDSSNFMPIEFNTSAPDERAIETPFSKTSFGRFVVEMEFEAENIPCYLSFLLRSSIGNDSRDLEIRSHRKTKFCVPLGFDSGYPSPLGLSFLHDGSMNFAIFSRNAESVVLCFYDDTKSDIPALELDLDPYVNRSGDVWHASFNNAHSFVSYGYRLKGTHLEGRKDMLESSHIILDPYAKIIMSSASGDHRTGPQYLGQLSKEPGFDWTDDMHPNLPLEKLMVYRLNVKRFTDHKSSQLLHNIAGTFSGLTKKLGHFKDLGVNAVLLEPIFPFDEKRGPYFPCHFFSPMNIFGPTGDTISAINSMKEMVKKLHANGIEVLLEVVFTHTTDNGALQGIDDSSYYLNGLEDREPLTSLNCNFPIVQQIILDSLRQWVTEYHIDGFCFINASSLLQGSRGEHLSRPPLVEAIAFDPLLSKTKIIADCWEPRGMVERETTPFPHWKRWAEMNMRFCYDVRNFLRGEELLSSLATRLCGSGDIFSKGRGPAFSFNFVTRNSGLHLVDLVSFSDDELASELSWNCGEEGPTTNTLVLETRLKQIRNFLLILYVSLGVPVLNMGDECGQTAGGSIAYSDRKSFDWNALKTDFGCQVTQFISFLSSLRHRRSDLLQKRKFLKEENIEWHGSDQSPPKWEEPTCKFLAMSLKVDEEKVKNQTSSSSSSSKGDLFVAFNAADHSELVFLPTLAEGIVWQRLVDTALPFPGFFSTDGEPVIMQKAGLFTYEMKSFSCTLFEAISK</sequence>
<dbReference type="InterPro" id="IPR044505">
    <property type="entry name" value="GlgX_Isoamylase_N_E_set"/>
</dbReference>
<dbReference type="OrthoDB" id="204980at2759"/>
<evidence type="ECO:0000313" key="7">
    <source>
        <dbReference type="EMBL" id="KAF4354762.1"/>
    </source>
</evidence>
<dbReference type="InterPro" id="IPR006047">
    <property type="entry name" value="GH13_cat_dom"/>
</dbReference>
<dbReference type="InterPro" id="IPR004193">
    <property type="entry name" value="Glyco_hydro_13_N"/>
</dbReference>
<dbReference type="CDD" id="cd02856">
    <property type="entry name" value="E_set_GDE_Isoamylase_N"/>
    <property type="match status" value="1"/>
</dbReference>
<dbReference type="GO" id="GO:0043033">
    <property type="term" value="C:isoamylase complex"/>
    <property type="evidence" value="ECO:0007669"/>
    <property type="project" value="EnsemblPlants"/>
</dbReference>
<dbReference type="Gene3D" id="2.60.40.1180">
    <property type="entry name" value="Golgi alpha-mannosidase II"/>
    <property type="match status" value="1"/>
</dbReference>
<keyword evidence="4" id="KW-0934">Plastid</keyword>
<proteinExistence type="inferred from homology"/>
<dbReference type="Proteomes" id="UP000583929">
    <property type="component" value="Unassembled WGS sequence"/>
</dbReference>
<protein>
    <recommendedName>
        <fullName evidence="6">Glycosyl hydrolase family 13 catalytic domain-containing protein</fullName>
    </recommendedName>
</protein>
<dbReference type="SUPFAM" id="SSF51011">
    <property type="entry name" value="Glycosyl hydrolase domain"/>
    <property type="match status" value="1"/>
</dbReference>
<dbReference type="SUPFAM" id="SSF51445">
    <property type="entry name" value="(Trans)glycosidases"/>
    <property type="match status" value="1"/>
</dbReference>
<dbReference type="InterPro" id="IPR044096">
    <property type="entry name" value="AmyAc_plant_ISA2"/>
</dbReference>
<dbReference type="OMA" id="MKSHSCA"/>
<organism evidence="7 8">
    <name type="scientific">Cannabis sativa</name>
    <name type="common">Hemp</name>
    <name type="synonym">Marijuana</name>
    <dbReference type="NCBI Taxonomy" id="3483"/>
    <lineage>
        <taxon>Eukaryota</taxon>
        <taxon>Viridiplantae</taxon>
        <taxon>Streptophyta</taxon>
        <taxon>Embryophyta</taxon>
        <taxon>Tracheophyta</taxon>
        <taxon>Spermatophyta</taxon>
        <taxon>Magnoliopsida</taxon>
        <taxon>eudicotyledons</taxon>
        <taxon>Gunneridae</taxon>
        <taxon>Pentapetalae</taxon>
        <taxon>rosids</taxon>
        <taxon>fabids</taxon>
        <taxon>Rosales</taxon>
        <taxon>Cannabaceae</taxon>
        <taxon>Cannabis</taxon>
    </lineage>
</organism>
<dbReference type="InterPro" id="IPR017853">
    <property type="entry name" value="GH"/>
</dbReference>
<evidence type="ECO:0000313" key="8">
    <source>
        <dbReference type="Proteomes" id="UP000583929"/>
    </source>
</evidence>
<dbReference type="SMART" id="SM00642">
    <property type="entry name" value="Aamy"/>
    <property type="match status" value="1"/>
</dbReference>
<dbReference type="InterPro" id="IPR014756">
    <property type="entry name" value="Ig_E-set"/>
</dbReference>
<accession>A0A803P673</accession>
<reference evidence="7 8" key="1">
    <citation type="journal article" date="2020" name="bioRxiv">
        <title>Sequence and annotation of 42 cannabis genomes reveals extensive copy number variation in cannabinoid synthesis and pathogen resistance genes.</title>
        <authorList>
            <person name="Mckernan K.J."/>
            <person name="Helbert Y."/>
            <person name="Kane L.T."/>
            <person name="Ebling H."/>
            <person name="Zhang L."/>
            <person name="Liu B."/>
            <person name="Eaton Z."/>
            <person name="Mclaughlin S."/>
            <person name="Kingan S."/>
            <person name="Baybayan P."/>
            <person name="Concepcion G."/>
            <person name="Jordan M."/>
            <person name="Riva A."/>
            <person name="Barbazuk W."/>
            <person name="Harkins T."/>
        </authorList>
    </citation>
    <scope>NUCLEOTIDE SEQUENCE [LARGE SCALE GENOMIC DNA]</scope>
    <source>
        <strain evidence="8">cv. Jamaican Lion 4</strain>
        <tissue evidence="7">Leaf</tissue>
    </source>
</reference>
<dbReference type="Gene3D" id="2.60.40.10">
    <property type="entry name" value="Immunoglobulins"/>
    <property type="match status" value="1"/>
</dbReference>
<keyword evidence="5" id="KW-0809">Transit peptide</keyword>
<dbReference type="CDD" id="cd11346">
    <property type="entry name" value="AmyAc_plant_IsoA"/>
    <property type="match status" value="1"/>
</dbReference>
<dbReference type="SUPFAM" id="SSF81296">
    <property type="entry name" value="E set domains"/>
    <property type="match status" value="1"/>
</dbReference>
<comment type="subcellular location">
    <subcellularLocation>
        <location evidence="1">Plastid</location>
        <location evidence="1">Chloroplast</location>
    </subcellularLocation>
</comment>
<keyword evidence="8" id="KW-1185">Reference proteome</keyword>
<evidence type="ECO:0000256" key="3">
    <source>
        <dbReference type="ARBA" id="ARBA00022528"/>
    </source>
</evidence>
<dbReference type="Pfam" id="PF02922">
    <property type="entry name" value="CBM_48"/>
    <property type="match status" value="1"/>
</dbReference>
<dbReference type="Gene3D" id="3.20.20.80">
    <property type="entry name" value="Glycosidases"/>
    <property type="match status" value="1"/>
</dbReference>
<dbReference type="PANTHER" id="PTHR43002">
    <property type="entry name" value="GLYCOGEN DEBRANCHING ENZYME"/>
    <property type="match status" value="1"/>
</dbReference>
<name>A0A7J6E8U0_CANSA</name>
<dbReference type="GO" id="GO:0010021">
    <property type="term" value="P:amylopectin biosynthetic process"/>
    <property type="evidence" value="ECO:0007669"/>
    <property type="project" value="EnsemblPlants"/>
</dbReference>
<evidence type="ECO:0000259" key="6">
    <source>
        <dbReference type="SMART" id="SM00642"/>
    </source>
</evidence>
<dbReference type="GO" id="GO:0019252">
    <property type="term" value="P:starch biosynthetic process"/>
    <property type="evidence" value="ECO:0007669"/>
    <property type="project" value="InterPro"/>
</dbReference>
<evidence type="ECO:0000256" key="4">
    <source>
        <dbReference type="ARBA" id="ARBA00022640"/>
    </source>
</evidence>
<dbReference type="EMBL" id="JAATIQ010000471">
    <property type="protein sequence ID" value="KAF4354762.1"/>
    <property type="molecule type" value="Genomic_DNA"/>
</dbReference>
<feature type="domain" description="Glycosyl hydrolase family 13 catalytic" evidence="6">
    <location>
        <begin position="372"/>
        <end position="747"/>
    </location>
</feature>
<gene>
    <name evidence="7" type="ORF">G4B88_009552</name>
</gene>
<evidence type="ECO:0000256" key="1">
    <source>
        <dbReference type="ARBA" id="ARBA00004229"/>
    </source>
</evidence>
<dbReference type="InterPro" id="IPR013783">
    <property type="entry name" value="Ig-like_fold"/>
</dbReference>